<evidence type="ECO:0000256" key="3">
    <source>
        <dbReference type="SAM" id="MobiDB-lite"/>
    </source>
</evidence>
<dbReference type="PANTHER" id="PTHR33969">
    <property type="entry name" value="SEGREGATION AND CONDENSATION PROTEIN A"/>
    <property type="match status" value="1"/>
</dbReference>
<gene>
    <name evidence="4" type="ORF">Aru02nite_28850</name>
</gene>
<evidence type="ECO:0000256" key="1">
    <source>
        <dbReference type="ARBA" id="ARBA00022829"/>
    </source>
</evidence>
<dbReference type="AlphaFoldDB" id="A0A8J3IXR4"/>
<keyword evidence="5" id="KW-1185">Reference proteome</keyword>
<proteinExistence type="predicted"/>
<evidence type="ECO:0000313" key="4">
    <source>
        <dbReference type="EMBL" id="GID11996.1"/>
    </source>
</evidence>
<evidence type="ECO:0000313" key="5">
    <source>
        <dbReference type="Proteomes" id="UP000612808"/>
    </source>
</evidence>
<dbReference type="EMBL" id="BOMB01000016">
    <property type="protein sequence ID" value="GID11996.1"/>
    <property type="molecule type" value="Genomic_DNA"/>
</dbReference>
<dbReference type="Proteomes" id="UP000612808">
    <property type="component" value="Unassembled WGS sequence"/>
</dbReference>
<dbReference type="Gene3D" id="6.10.250.2410">
    <property type="match status" value="1"/>
</dbReference>
<dbReference type="InterPro" id="IPR003768">
    <property type="entry name" value="ScpA"/>
</dbReference>
<feature type="compositionally biased region" description="Low complexity" evidence="3">
    <location>
        <begin position="324"/>
        <end position="340"/>
    </location>
</feature>
<keyword evidence="1" id="KW-0159">Chromosome partition</keyword>
<comment type="caution">
    <text evidence="4">The sequence shown here is derived from an EMBL/GenBank/DDBJ whole genome shotgun (WGS) entry which is preliminary data.</text>
</comment>
<reference evidence="4" key="1">
    <citation type="submission" date="2021-01" db="EMBL/GenBank/DDBJ databases">
        <title>Whole genome shotgun sequence of Actinocatenispora rupis NBRC 107355.</title>
        <authorList>
            <person name="Komaki H."/>
            <person name="Tamura T."/>
        </authorList>
    </citation>
    <scope>NUCLEOTIDE SEQUENCE</scope>
    <source>
        <strain evidence="4">NBRC 107355</strain>
    </source>
</reference>
<evidence type="ECO:0000256" key="2">
    <source>
        <dbReference type="ARBA" id="ARBA00044777"/>
    </source>
</evidence>
<dbReference type="Pfam" id="PF02616">
    <property type="entry name" value="SMC_ScpA"/>
    <property type="match status" value="1"/>
</dbReference>
<feature type="compositionally biased region" description="Low complexity" evidence="3">
    <location>
        <begin position="42"/>
        <end position="53"/>
    </location>
</feature>
<feature type="region of interest" description="Disordered" evidence="3">
    <location>
        <begin position="1"/>
        <end position="66"/>
    </location>
</feature>
<protein>
    <recommendedName>
        <fullName evidence="2">Segregation and condensation protein A</fullName>
    </recommendedName>
</protein>
<feature type="compositionally biased region" description="Pro residues" evidence="3">
    <location>
        <begin position="1"/>
        <end position="10"/>
    </location>
</feature>
<organism evidence="4 5">
    <name type="scientific">Actinocatenispora rupis</name>
    <dbReference type="NCBI Taxonomy" id="519421"/>
    <lineage>
        <taxon>Bacteria</taxon>
        <taxon>Bacillati</taxon>
        <taxon>Actinomycetota</taxon>
        <taxon>Actinomycetes</taxon>
        <taxon>Micromonosporales</taxon>
        <taxon>Micromonosporaceae</taxon>
        <taxon>Actinocatenispora</taxon>
    </lineage>
</organism>
<sequence length="359" mass="37788">MPAADPPSPDPTGTGDAVDSGDAVASGDMVSGDAVTSGETTAAAGAEGAAPEPGVGGDAPAGEGEPARVAGFSVRLDNFEGPFDLLLQLISKHKLDVTEVALSKVTDEFIAHIRKMGAEWDLDEASEFLIIAATLLDLKAARLLPAAEVEDEEDLALLEARDLLFARLLQYKAFKEAAAYLNRLEQSASRRWPRAVGLEPRYAEVLPEIVLGIGADRFAQLAAKAMTPKAPPTVGIDHVHMVRVSVREHAAILTERLQRIGVGTFRALCADCGSTLEMVARFLALLELYRENLVGFEQLQALGELTVRWIGGQHDGDIEIDEYAGAPPATPADGPSSPATGSDDGPAGTEPSATEETST</sequence>
<feature type="region of interest" description="Disordered" evidence="3">
    <location>
        <begin position="318"/>
        <end position="359"/>
    </location>
</feature>
<accession>A0A8J3IXR4</accession>
<name>A0A8J3IXR4_9ACTN</name>
<dbReference type="PANTHER" id="PTHR33969:SF2">
    <property type="entry name" value="SEGREGATION AND CONDENSATION PROTEIN A"/>
    <property type="match status" value="1"/>
</dbReference>
<dbReference type="GO" id="GO:0007059">
    <property type="term" value="P:chromosome segregation"/>
    <property type="evidence" value="ECO:0007669"/>
    <property type="project" value="UniProtKB-KW"/>
</dbReference>